<dbReference type="OrthoDB" id="5835829at2759"/>
<dbReference type="InterPro" id="IPR002213">
    <property type="entry name" value="UDP_glucos_trans"/>
</dbReference>
<keyword evidence="2" id="KW-0808">Transferase</keyword>
<dbReference type="PANTHER" id="PTHR48043">
    <property type="entry name" value="EG:EG0003.4 PROTEIN-RELATED"/>
    <property type="match status" value="1"/>
</dbReference>
<protein>
    <submittedName>
        <fullName evidence="4">YojK protein</fullName>
    </submittedName>
</protein>
<dbReference type="PANTHER" id="PTHR48043:SF145">
    <property type="entry name" value="FI06409P-RELATED"/>
    <property type="match status" value="1"/>
</dbReference>
<dbReference type="InterPro" id="IPR050271">
    <property type="entry name" value="UDP-glycosyltransferase"/>
</dbReference>
<evidence type="ECO:0000259" key="3">
    <source>
        <dbReference type="Pfam" id="PF06722"/>
    </source>
</evidence>
<evidence type="ECO:0000313" key="4">
    <source>
        <dbReference type="EMBL" id="CAE7418386.1"/>
    </source>
</evidence>
<evidence type="ECO:0000256" key="1">
    <source>
        <dbReference type="ARBA" id="ARBA00022676"/>
    </source>
</evidence>
<dbReference type="EMBL" id="CAJNDS010002298">
    <property type="protein sequence ID" value="CAE7418386.1"/>
    <property type="molecule type" value="Genomic_DNA"/>
</dbReference>
<evidence type="ECO:0000313" key="5">
    <source>
        <dbReference type="Proteomes" id="UP000604046"/>
    </source>
</evidence>
<proteinExistence type="predicted"/>
<organism evidence="4 5">
    <name type="scientific">Symbiodinium natans</name>
    <dbReference type="NCBI Taxonomy" id="878477"/>
    <lineage>
        <taxon>Eukaryota</taxon>
        <taxon>Sar</taxon>
        <taxon>Alveolata</taxon>
        <taxon>Dinophyceae</taxon>
        <taxon>Suessiales</taxon>
        <taxon>Symbiodiniaceae</taxon>
        <taxon>Symbiodinium</taxon>
    </lineage>
</organism>
<reference evidence="4" key="1">
    <citation type="submission" date="2021-02" db="EMBL/GenBank/DDBJ databases">
        <authorList>
            <person name="Dougan E. K."/>
            <person name="Rhodes N."/>
            <person name="Thang M."/>
            <person name="Chan C."/>
        </authorList>
    </citation>
    <scope>NUCLEOTIDE SEQUENCE</scope>
</reference>
<dbReference type="Pfam" id="PF06722">
    <property type="entry name" value="EryCIII-like_C"/>
    <property type="match status" value="1"/>
</dbReference>
<dbReference type="SUPFAM" id="SSF53756">
    <property type="entry name" value="UDP-Glycosyltransferase/glycogen phosphorylase"/>
    <property type="match status" value="1"/>
</dbReference>
<dbReference type="AlphaFoldDB" id="A0A812R450"/>
<feature type="domain" description="Erythromycin biosynthesis protein CIII-like C-terminal" evidence="3">
    <location>
        <begin position="323"/>
        <end position="425"/>
    </location>
</feature>
<evidence type="ECO:0000256" key="2">
    <source>
        <dbReference type="ARBA" id="ARBA00022679"/>
    </source>
</evidence>
<dbReference type="GO" id="GO:0016758">
    <property type="term" value="F:hexosyltransferase activity"/>
    <property type="evidence" value="ECO:0007669"/>
    <property type="project" value="UniProtKB-ARBA"/>
</dbReference>
<dbReference type="CDD" id="cd03784">
    <property type="entry name" value="GT1_Gtf-like"/>
    <property type="match status" value="1"/>
</dbReference>
<gene>
    <name evidence="4" type="primary">yojK</name>
    <name evidence="4" type="ORF">SNAT2548_LOCUS22755</name>
</gene>
<accession>A0A812R450</accession>
<keyword evidence="1" id="KW-0328">Glycosyltransferase</keyword>
<keyword evidence="5" id="KW-1185">Reference proteome</keyword>
<dbReference type="GO" id="GO:0008194">
    <property type="term" value="F:UDP-glycosyltransferase activity"/>
    <property type="evidence" value="ECO:0007669"/>
    <property type="project" value="InterPro"/>
</dbReference>
<dbReference type="Gene3D" id="3.40.50.2000">
    <property type="entry name" value="Glycogen Phosphorylase B"/>
    <property type="match status" value="3"/>
</dbReference>
<dbReference type="Proteomes" id="UP000604046">
    <property type="component" value="Unassembled WGS sequence"/>
</dbReference>
<sequence>MTCPRVAVFSSSSVGTVNRFLPIVSELVLRKCEVRYYIADPAFERVIQHTGAAAELFDDFLGCWPDLLAEDADWFQRGKLPSVVQEHHDLERYFYALPAGVCLARRLLKLWEAPGAWVPSLVIYSVADLHPCLVSAKLGIPCVAVVSCFLLDRYPACLPDEQQSSWPAVIAEHEGVQAANMIAQDEFGTNCLKEFLPCRYFSRCLNIIVSIPDVESEDLEKPWMKELSFVWVGFTGNQTYHINGVFVRDANKLHRLPSDVSAVDCPWRMPLPGGVKILVVSLGSEIVGEGWNILHKCDSKPFTGRDFSRRVWRELVESFRGRNDVRVVMAIGPQPDAAEGLGKIPGNFIARRSIAQMDALSRASAFITHGGGNSVMEGLLAGVPMVLIPCSSVQQKMGQLIERTGAGIVLWKPMEAPAGAIAKAGQAAMFGESGASQRLRAQELGAKLLAAGGSPAAAEACLEQLQHRWS</sequence>
<name>A0A812R450_9DINO</name>
<comment type="caution">
    <text evidence="4">The sequence shown here is derived from an EMBL/GenBank/DDBJ whole genome shotgun (WGS) entry which is preliminary data.</text>
</comment>
<dbReference type="InterPro" id="IPR010610">
    <property type="entry name" value="EryCIII-like_C"/>
</dbReference>